<sequence>MATCQLEESLESTDISMVLPGTLVFALLLRPNKDHKNRFYSNIYHHTVGYTVIILGIINIFKGFDILNPEKKWEKAYTAVLVILAFNAAVLEGFTWFVLLKRKKTARTEKTMNGTNGYGAGTHLGA</sequence>
<dbReference type="CDD" id="cd08760">
    <property type="entry name" value="Cyt_b561_FRRS1_like"/>
    <property type="match status" value="1"/>
</dbReference>
<evidence type="ECO:0000256" key="7">
    <source>
        <dbReference type="SAM" id="Phobius"/>
    </source>
</evidence>
<dbReference type="Proteomes" id="UP000325577">
    <property type="component" value="Linkage Group LG9"/>
</dbReference>
<evidence type="ECO:0000259" key="8">
    <source>
        <dbReference type="PROSITE" id="PS50939"/>
    </source>
</evidence>
<dbReference type="Gene3D" id="1.20.120.1770">
    <property type="match status" value="1"/>
</dbReference>
<evidence type="ECO:0000256" key="5">
    <source>
        <dbReference type="ARBA" id="ARBA00022989"/>
    </source>
</evidence>
<accession>A0A5J4ZDK3</accession>
<dbReference type="AlphaFoldDB" id="A0A5J4ZDK3"/>
<keyword evidence="4" id="KW-0249">Electron transport</keyword>
<name>A0A5J4ZDK3_9ASTE</name>
<dbReference type="InterPro" id="IPR006593">
    <property type="entry name" value="Cyt_b561/ferric_Rdtase_TM"/>
</dbReference>
<keyword evidence="6 7" id="KW-0472">Membrane</keyword>
<evidence type="ECO:0000256" key="2">
    <source>
        <dbReference type="ARBA" id="ARBA00022448"/>
    </source>
</evidence>
<protein>
    <recommendedName>
        <fullName evidence="8">Cytochrome b561 domain-containing protein</fullName>
    </recommendedName>
</protein>
<keyword evidence="2" id="KW-0813">Transport</keyword>
<gene>
    <name evidence="9" type="ORF">F0562_018781</name>
</gene>
<keyword evidence="3 7" id="KW-0812">Transmembrane</keyword>
<evidence type="ECO:0000256" key="1">
    <source>
        <dbReference type="ARBA" id="ARBA00004370"/>
    </source>
</evidence>
<feature type="transmembrane region" description="Helical" evidence="7">
    <location>
        <begin position="76"/>
        <end position="100"/>
    </location>
</feature>
<reference evidence="9 10" key="1">
    <citation type="submission" date="2019-09" db="EMBL/GenBank/DDBJ databases">
        <title>A chromosome-level genome assembly of the Chinese tupelo Nyssa sinensis.</title>
        <authorList>
            <person name="Yang X."/>
            <person name="Kang M."/>
            <person name="Yang Y."/>
            <person name="Xiong H."/>
            <person name="Wang M."/>
            <person name="Zhang Z."/>
            <person name="Wang Z."/>
            <person name="Wu H."/>
            <person name="Ma T."/>
            <person name="Liu J."/>
            <person name="Xi Z."/>
        </authorList>
    </citation>
    <scope>NUCLEOTIDE SEQUENCE [LARGE SCALE GENOMIC DNA]</scope>
    <source>
        <strain evidence="9">J267</strain>
        <tissue evidence="9">Leaf</tissue>
    </source>
</reference>
<feature type="domain" description="Cytochrome b561" evidence="8">
    <location>
        <begin position="1"/>
        <end position="100"/>
    </location>
</feature>
<evidence type="ECO:0000313" key="9">
    <source>
        <dbReference type="EMBL" id="KAA8515608.1"/>
    </source>
</evidence>
<evidence type="ECO:0000256" key="4">
    <source>
        <dbReference type="ARBA" id="ARBA00022982"/>
    </source>
</evidence>
<evidence type="ECO:0000256" key="6">
    <source>
        <dbReference type="ARBA" id="ARBA00023136"/>
    </source>
</evidence>
<feature type="transmembrane region" description="Helical" evidence="7">
    <location>
        <begin position="43"/>
        <end position="64"/>
    </location>
</feature>
<evidence type="ECO:0000313" key="10">
    <source>
        <dbReference type="Proteomes" id="UP000325577"/>
    </source>
</evidence>
<keyword evidence="10" id="KW-1185">Reference proteome</keyword>
<proteinExistence type="predicted"/>
<evidence type="ECO:0000256" key="3">
    <source>
        <dbReference type="ARBA" id="ARBA00022692"/>
    </source>
</evidence>
<organism evidence="9 10">
    <name type="scientific">Nyssa sinensis</name>
    <dbReference type="NCBI Taxonomy" id="561372"/>
    <lineage>
        <taxon>Eukaryota</taxon>
        <taxon>Viridiplantae</taxon>
        <taxon>Streptophyta</taxon>
        <taxon>Embryophyta</taxon>
        <taxon>Tracheophyta</taxon>
        <taxon>Spermatophyta</taxon>
        <taxon>Magnoliopsida</taxon>
        <taxon>eudicotyledons</taxon>
        <taxon>Gunneridae</taxon>
        <taxon>Pentapetalae</taxon>
        <taxon>asterids</taxon>
        <taxon>Cornales</taxon>
        <taxon>Nyssaceae</taxon>
        <taxon>Nyssa</taxon>
    </lineage>
</organism>
<dbReference type="OrthoDB" id="10254945at2759"/>
<keyword evidence="5 7" id="KW-1133">Transmembrane helix</keyword>
<dbReference type="PROSITE" id="PS50939">
    <property type="entry name" value="CYTOCHROME_B561"/>
    <property type="match status" value="1"/>
</dbReference>
<comment type="subcellular location">
    <subcellularLocation>
        <location evidence="1">Membrane</location>
    </subcellularLocation>
</comment>
<dbReference type="EMBL" id="CM018052">
    <property type="protein sequence ID" value="KAA8515608.1"/>
    <property type="molecule type" value="Genomic_DNA"/>
</dbReference>
<dbReference type="PANTHER" id="PTHR23130:SF167">
    <property type="entry name" value="CYTOCHROME B561 AND DOMON DOMAIN-CONTAINING PROTEIN"/>
    <property type="match status" value="1"/>
</dbReference>
<dbReference type="PANTHER" id="PTHR23130">
    <property type="entry name" value="CYTOCHROME B561 AND DOMON DOMAIN-CONTAINING PROTEIN"/>
    <property type="match status" value="1"/>
</dbReference>
<dbReference type="GO" id="GO:0016020">
    <property type="term" value="C:membrane"/>
    <property type="evidence" value="ECO:0007669"/>
    <property type="project" value="UniProtKB-SubCell"/>
</dbReference>
<feature type="transmembrane region" description="Helical" evidence="7">
    <location>
        <begin position="15"/>
        <end position="31"/>
    </location>
</feature>